<gene>
    <name evidence="2" type="ORF">AVDCRST_MAG22-602</name>
</gene>
<dbReference type="EMBL" id="CADCUV010000032">
    <property type="protein sequence ID" value="CAA9392095.1"/>
    <property type="molecule type" value="Genomic_DNA"/>
</dbReference>
<evidence type="ECO:0000256" key="1">
    <source>
        <dbReference type="SAM" id="MobiDB-lite"/>
    </source>
</evidence>
<protein>
    <submittedName>
        <fullName evidence="2">Uncharacterized protein</fullName>
    </submittedName>
</protein>
<sequence>AVWAWYGDGRDVPVSVRFNRDRGRSGALGGAGGARRVPSVPAGQDRAPGEPHLGGREPGPADGGVGAGPGRAAGTLCPAPHQHLRVAAEPLDPPGPDGRARRLSGPGPEGPLLQRPQDPERDVPGPAVAGASGGSPAPLV</sequence>
<evidence type="ECO:0000313" key="2">
    <source>
        <dbReference type="EMBL" id="CAA9392095.1"/>
    </source>
</evidence>
<feature type="non-terminal residue" evidence="2">
    <location>
        <position position="1"/>
    </location>
</feature>
<feature type="compositionally biased region" description="Low complexity" evidence="1">
    <location>
        <begin position="124"/>
        <end position="140"/>
    </location>
</feature>
<name>A0A6J4NMV7_9ACTN</name>
<accession>A0A6J4NMV7</accession>
<dbReference type="AlphaFoldDB" id="A0A6J4NMV7"/>
<feature type="compositionally biased region" description="Gly residues" evidence="1">
    <location>
        <begin position="61"/>
        <end position="71"/>
    </location>
</feature>
<feature type="non-terminal residue" evidence="2">
    <location>
        <position position="140"/>
    </location>
</feature>
<feature type="region of interest" description="Disordered" evidence="1">
    <location>
        <begin position="20"/>
        <end position="140"/>
    </location>
</feature>
<proteinExistence type="predicted"/>
<reference evidence="2" key="1">
    <citation type="submission" date="2020-02" db="EMBL/GenBank/DDBJ databases">
        <authorList>
            <person name="Meier V. D."/>
        </authorList>
    </citation>
    <scope>NUCLEOTIDE SEQUENCE</scope>
    <source>
        <strain evidence="2">AVDCRST_MAG22</strain>
    </source>
</reference>
<organism evidence="2">
    <name type="scientific">uncultured Rubrobacteraceae bacterium</name>
    <dbReference type="NCBI Taxonomy" id="349277"/>
    <lineage>
        <taxon>Bacteria</taxon>
        <taxon>Bacillati</taxon>
        <taxon>Actinomycetota</taxon>
        <taxon>Rubrobacteria</taxon>
        <taxon>Rubrobacterales</taxon>
        <taxon>Rubrobacteraceae</taxon>
        <taxon>environmental samples</taxon>
    </lineage>
</organism>